<keyword evidence="3" id="KW-1185">Reference proteome</keyword>
<dbReference type="RefSeq" id="WP_206103140.1">
    <property type="nucleotide sequence ID" value="NZ_CP070969.1"/>
</dbReference>
<evidence type="ECO:0000313" key="3">
    <source>
        <dbReference type="Proteomes" id="UP000663452"/>
    </source>
</evidence>
<reference evidence="2 3" key="1">
    <citation type="submission" date="2021-02" db="EMBL/GenBank/DDBJ databases">
        <title>Paenibacillus tianjinensis sp. nov.</title>
        <authorList>
            <person name="Liu H."/>
        </authorList>
    </citation>
    <scope>NUCLEOTIDE SEQUENCE [LARGE SCALE GENOMIC DNA]</scope>
    <source>
        <strain evidence="2 3">TB2019</strain>
    </source>
</reference>
<feature type="coiled-coil region" evidence="1">
    <location>
        <begin position="942"/>
        <end position="969"/>
    </location>
</feature>
<sequence>MPAISKIRFTNVVYEDGNKRYNDETFHFDGHNGAILLENGGGKTVFIQTALQAVLPHTELAGRKVKETLNLTNGPAHIAIEWILHERPRRYAVTCVTLFLNSNSAGLDSIRYVYDYPAHDADGIDDIPFVRQTGGQKRPADKGEMQDYYQSMCSKRVTAHTFSTIKSYHQYLEEQLHIISGEWEWMAKINQSEGGIEHFFDECKTTTLLFDRLLIPVVEASMSGYSEGEFAAAFQTHRDGFKRYKELKLKVEENERILAELDRYVEAYGKLRDRQSAYSLIQSEAKTYWQTAQQQEEAQHAELLKLEEQTNKWKERKVQLTEIKDSLHIAKQKQALDAALQQRGLVEDDKHQAAEELDASELEYYSLQFADYRSQKLLAAEQERVASVKLDQLESTMDERQLDEAWARNSGQIAYLLHAAMEKLTADKQRLEQECLQIQSKLHKDEQQMKLQESELRGLEDGLLKLEAKEAHKTEERDSIRKMILANADLENVEDKLAFWMKRQNELDESNVSLIQANKELAARKVQEKDELSRVQKEIREHGSLLSRLEERKNQQTEAHRSLLLGLKAIRPAWEKLQSVYDRQTSIERQLAEDLDRLNSDKERLLQKERLAFRLVDDYGDQERFVADPFLEKLVQKWVNLFTVLQTGTEYLEDTGFSLEGLQGQAQSLWPVTLIAVEHEKAALCQKLQAYAEQLQYPVRVISTSEAATLALDRTTSGSQWGTWVEPEHWGSNVKREAFAAWKQTAIQAADGTRLERMEQERQIKRWEDIIGKVTSYLAEYPLEQVQEAEGQLAEFKLKLRQLEQESSRISTSIEQLEVMQESNTRRISDQKDELNQLAVWIEQGRKYTALGREVEELRKDVEHLKEQREGLQNRINRHMRVMEAGRQREKHLLSELRLVEDEGRGISTQELFVEVTRYPMLEAEASLERLKVERESLYFQRQRISQSRRELELERRSASEKQAIAEREMNRLHLEHSHLSEEREFPLHGKQLMEELFGRIQDRKMRVQRLSEEYSRVDTECVQLQSVTDLLLKQYNENHSAKAPIMFMEPLSKIAERISMEDAALLTEKQGLEQLETRMKSHLYDIRDVIQELTPYKLMHGFENPAITPAVLTDEAVSEFGYNRKRVVKDTLQRLDASNKAVELEREILNKGRDRFKAFCRKMIKDVKLREMAEQGVEQARSYDGIVSFQLAMKTRIHRANHIAEETMRTHNQELEQYIVHLHSHLRQVTLELRDIPNKTRVKVENEWKSIYSFSIPEWEEQEGKGAIRQHLDWILDQLENDKYRNGEGLEQEAAVKRDLEKWLETKQLLQVVLQDKAMKVTCRKVTNENTLTRASYSWEQSNNWSGGEKWSKNMTLFLGLLNYTAEKRRHIQAGMKRHRTVILDNPFGKASSDHVLSPVFFIAEQLGFQIIALTAHAAGKFLQDYFPIVFSCRLRQTAGSGKQVMTKEKAINQAYFRDHAPAAIERLGSVAQVELF</sequence>
<protein>
    <submittedName>
        <fullName evidence="2">Chromosome segregation ATPase</fullName>
    </submittedName>
</protein>
<dbReference type="Proteomes" id="UP000663452">
    <property type="component" value="Chromosome"/>
</dbReference>
<organism evidence="2 3">
    <name type="scientific">Paenibacillus tianjinensis</name>
    <dbReference type="NCBI Taxonomy" id="2810347"/>
    <lineage>
        <taxon>Bacteria</taxon>
        <taxon>Bacillati</taxon>
        <taxon>Bacillota</taxon>
        <taxon>Bacilli</taxon>
        <taxon>Bacillales</taxon>
        <taxon>Paenibacillaceae</taxon>
        <taxon>Paenibacillus</taxon>
    </lineage>
</organism>
<gene>
    <name evidence="2" type="ORF">JRJ22_02815</name>
</gene>
<dbReference type="EMBL" id="CP070969">
    <property type="protein sequence ID" value="QSF45608.1"/>
    <property type="molecule type" value="Genomic_DNA"/>
</dbReference>
<name>A0ABX7LBS6_9BACL</name>
<feature type="coiled-coil region" evidence="1">
    <location>
        <begin position="786"/>
        <end position="820"/>
    </location>
</feature>
<proteinExistence type="predicted"/>
<accession>A0ABX7LBS6</accession>
<feature type="coiled-coil region" evidence="1">
    <location>
        <begin position="421"/>
        <end position="552"/>
    </location>
</feature>
<feature type="coiled-coil region" evidence="1">
    <location>
        <begin position="848"/>
        <end position="882"/>
    </location>
</feature>
<evidence type="ECO:0000313" key="2">
    <source>
        <dbReference type="EMBL" id="QSF45608.1"/>
    </source>
</evidence>
<keyword evidence="1" id="KW-0175">Coiled coil</keyword>
<evidence type="ECO:0000256" key="1">
    <source>
        <dbReference type="SAM" id="Coils"/>
    </source>
</evidence>